<dbReference type="SUPFAM" id="SSF56037">
    <property type="entry name" value="PheT/TilS domain"/>
    <property type="match status" value="1"/>
</dbReference>
<comment type="catalytic activity">
    <reaction evidence="14 15">
        <text>tRNA(Phe) + L-phenylalanine + ATP = L-phenylalanyl-tRNA(Phe) + AMP + diphosphate + H(+)</text>
        <dbReference type="Rhea" id="RHEA:19413"/>
        <dbReference type="Rhea" id="RHEA-COMP:9668"/>
        <dbReference type="Rhea" id="RHEA-COMP:9699"/>
        <dbReference type="ChEBI" id="CHEBI:15378"/>
        <dbReference type="ChEBI" id="CHEBI:30616"/>
        <dbReference type="ChEBI" id="CHEBI:33019"/>
        <dbReference type="ChEBI" id="CHEBI:58095"/>
        <dbReference type="ChEBI" id="CHEBI:78442"/>
        <dbReference type="ChEBI" id="CHEBI:78531"/>
        <dbReference type="ChEBI" id="CHEBI:456215"/>
        <dbReference type="EC" id="6.1.1.20"/>
    </reaction>
</comment>
<evidence type="ECO:0000259" key="17">
    <source>
        <dbReference type="PROSITE" id="PS50886"/>
    </source>
</evidence>
<dbReference type="SUPFAM" id="SSF55681">
    <property type="entry name" value="Class II aaRS and biotin synthetases"/>
    <property type="match status" value="1"/>
</dbReference>
<dbReference type="InterPro" id="IPR020825">
    <property type="entry name" value="Phe-tRNA_synthase-like_B3/B4"/>
</dbReference>
<evidence type="ECO:0000256" key="12">
    <source>
        <dbReference type="ARBA" id="ARBA00022917"/>
    </source>
</evidence>
<feature type="binding site" evidence="15">
    <location>
        <position position="503"/>
    </location>
    <ligand>
        <name>Mg(2+)</name>
        <dbReference type="ChEBI" id="CHEBI:18420"/>
        <note>shared with alpha subunit</note>
    </ligand>
</feature>
<dbReference type="HAMAP" id="MF_00283">
    <property type="entry name" value="Phe_tRNA_synth_beta1"/>
    <property type="match status" value="1"/>
</dbReference>
<evidence type="ECO:0000256" key="1">
    <source>
        <dbReference type="ARBA" id="ARBA00004496"/>
    </source>
</evidence>
<dbReference type="EC" id="6.1.1.20" evidence="15"/>
<dbReference type="Gene3D" id="3.30.56.10">
    <property type="match status" value="2"/>
</dbReference>
<evidence type="ECO:0000256" key="10">
    <source>
        <dbReference type="ARBA" id="ARBA00022842"/>
    </source>
</evidence>
<dbReference type="SUPFAM" id="SSF50249">
    <property type="entry name" value="Nucleic acid-binding proteins"/>
    <property type="match status" value="1"/>
</dbReference>
<evidence type="ECO:0000256" key="8">
    <source>
        <dbReference type="ARBA" id="ARBA00022741"/>
    </source>
</evidence>
<dbReference type="GO" id="GO:0000287">
    <property type="term" value="F:magnesium ion binding"/>
    <property type="evidence" value="ECO:0007669"/>
    <property type="project" value="UniProtKB-UniRule"/>
</dbReference>
<proteinExistence type="inferred from homology"/>
<dbReference type="Pfam" id="PF03147">
    <property type="entry name" value="FDX-ACB"/>
    <property type="match status" value="1"/>
</dbReference>
<dbReference type="GO" id="GO:0005524">
    <property type="term" value="F:ATP binding"/>
    <property type="evidence" value="ECO:0007669"/>
    <property type="project" value="UniProtKB-UniRule"/>
</dbReference>
<dbReference type="SMART" id="SM00896">
    <property type="entry name" value="FDX-ACB"/>
    <property type="match status" value="1"/>
</dbReference>
<dbReference type="InterPro" id="IPR002547">
    <property type="entry name" value="tRNA-bd_dom"/>
</dbReference>
<dbReference type="Gene3D" id="3.30.70.380">
    <property type="entry name" value="Ferrodoxin-fold anticodon-binding domain"/>
    <property type="match status" value="1"/>
</dbReference>
<keyword evidence="8 15" id="KW-0547">Nucleotide-binding</keyword>
<evidence type="ECO:0000256" key="14">
    <source>
        <dbReference type="ARBA" id="ARBA00049255"/>
    </source>
</evidence>
<feature type="binding site" evidence="15">
    <location>
        <position position="458"/>
    </location>
    <ligand>
        <name>Mg(2+)</name>
        <dbReference type="ChEBI" id="CHEBI:18420"/>
        <note>shared with alpha subunit</note>
    </ligand>
</feature>
<dbReference type="InterPro" id="IPR005146">
    <property type="entry name" value="B3/B4_tRNA-bd"/>
</dbReference>
<sequence length="835" mass="87389">MKFTLSWLREHLDTDATLEAITTTLSAIGLEVEGVEDRGRALAPFRIAAVVEAEPHPNADRLRALKVDAGNGTLLSVVCGAPNARAGMKGVLGLPGTYVPGSDITLKVGEIRGVKSEGMMCSARELGLGEDHAGIIELPEDAPVGAGYAEWAGLDDPVIEISVTPNRGDALSVRGVARDLAAAGLGTLRPEGRYLRPGTVPAGGPSALRWAIDDPRACAWVLGRTISGLRNGPSPQWLRDRLTAIGLRPINALVDVTNFFTVDLGRPLHVFDARKVKGGTLTIRLGREGETLLALNGKEYTASPEDSVIADASGVVSFSGIMGGETTGCDADTTEVFIECALFDPVRIALSGRRHQLSSDARQRFERGIDPALQPAALEAATRMVLELCGGEASEVVSAGAEPAWQREATLRFERLAGLGGAEVPEYEATAILGSLGFTETARGEGSVTYAVPSWRNDIAQGNVAPEAQPGGLAQSPELPPERAAAAAEGCRAVEAECDLVEEVLRIRGLDRVPPVSLPVASPVPPASLTAKQARAALARRVLTARGMLDCVSYGFVEARVAALFGDTPPALRVENPIAADLDQMRPTPLASLALAAARNAARGFPDLALAELGGGYRDPSPTGQLAIAAGLRTGHTPRHWAEPSRALDAMDAKGDALAVLQALGVPMAALTVTTDAPGHYHPGRSGVLRQGPKTVLARFGELHPSVLAALDLPGPAVGFEVFLDAVPEPKRRKRGAADLPAFQPVRRDLAFLVDAGVPAEKLLRAASGAERNLLAGVSLFDRYAGDKLPEGKVSLALEITLQPRERSLTDAEIEAAIGKVVAAVTKATGATLRG</sequence>
<dbReference type="GO" id="GO:0004826">
    <property type="term" value="F:phenylalanine-tRNA ligase activity"/>
    <property type="evidence" value="ECO:0007669"/>
    <property type="project" value="UniProtKB-UniRule"/>
</dbReference>
<comment type="cofactor">
    <cofactor evidence="15">
        <name>Mg(2+)</name>
        <dbReference type="ChEBI" id="CHEBI:18420"/>
    </cofactor>
    <text evidence="15">Binds 2 magnesium ions per tetramer.</text>
</comment>
<dbReference type="SMART" id="SM00874">
    <property type="entry name" value="B5"/>
    <property type="match status" value="1"/>
</dbReference>
<feature type="domain" description="B5" evidence="19">
    <location>
        <begin position="404"/>
        <end position="515"/>
    </location>
</feature>
<keyword evidence="9 15" id="KW-0067">ATP-binding</keyword>
<evidence type="ECO:0000256" key="6">
    <source>
        <dbReference type="ARBA" id="ARBA00022598"/>
    </source>
</evidence>
<dbReference type="InterPro" id="IPR005147">
    <property type="entry name" value="tRNA_synthase_B5-dom"/>
</dbReference>
<keyword evidence="11 16" id="KW-0694">RNA-binding</keyword>
<dbReference type="GO" id="GO:0009328">
    <property type="term" value="C:phenylalanine-tRNA ligase complex"/>
    <property type="evidence" value="ECO:0007669"/>
    <property type="project" value="TreeGrafter"/>
</dbReference>
<keyword evidence="13 15" id="KW-0030">Aminoacyl-tRNA synthetase</keyword>
<keyword evidence="5 16" id="KW-0820">tRNA-binding</keyword>
<dbReference type="InterPro" id="IPR004532">
    <property type="entry name" value="Phe-tRNA-ligase_IIc_bsu_bact"/>
</dbReference>
<evidence type="ECO:0000256" key="4">
    <source>
        <dbReference type="ARBA" id="ARBA00022490"/>
    </source>
</evidence>
<dbReference type="Pfam" id="PF03483">
    <property type="entry name" value="B3_4"/>
    <property type="match status" value="1"/>
</dbReference>
<evidence type="ECO:0000259" key="18">
    <source>
        <dbReference type="PROSITE" id="PS51447"/>
    </source>
</evidence>
<dbReference type="InterPro" id="IPR036690">
    <property type="entry name" value="Fdx_antiC-bd_sf"/>
</dbReference>
<dbReference type="InterPro" id="IPR041616">
    <property type="entry name" value="PheRS_beta_core"/>
</dbReference>
<evidence type="ECO:0000256" key="7">
    <source>
        <dbReference type="ARBA" id="ARBA00022723"/>
    </source>
</evidence>
<dbReference type="FunFam" id="2.40.50.140:FF:000045">
    <property type="entry name" value="Phenylalanine--tRNA ligase beta subunit"/>
    <property type="match status" value="1"/>
</dbReference>
<dbReference type="PROSITE" id="PS51447">
    <property type="entry name" value="FDX_ACB"/>
    <property type="match status" value="1"/>
</dbReference>
<dbReference type="PANTHER" id="PTHR10947:SF0">
    <property type="entry name" value="PHENYLALANINE--TRNA LIGASE BETA SUBUNIT"/>
    <property type="match status" value="1"/>
</dbReference>
<dbReference type="PANTHER" id="PTHR10947">
    <property type="entry name" value="PHENYLALANYL-TRNA SYNTHETASE BETA CHAIN AND LEUCINE-RICH REPEAT-CONTAINING PROTEIN 47"/>
    <property type="match status" value="1"/>
</dbReference>
<dbReference type="NCBIfam" id="NF045760">
    <property type="entry name" value="YtpR"/>
    <property type="match status" value="1"/>
</dbReference>
<comment type="caution">
    <text evidence="20">The sequence shown here is derived from an EMBL/GenBank/DDBJ whole genome shotgun (WGS) entry which is preliminary data.</text>
</comment>
<evidence type="ECO:0000256" key="15">
    <source>
        <dbReference type="HAMAP-Rule" id="MF_00283"/>
    </source>
</evidence>
<evidence type="ECO:0000256" key="9">
    <source>
        <dbReference type="ARBA" id="ARBA00022840"/>
    </source>
</evidence>
<dbReference type="PROSITE" id="PS50886">
    <property type="entry name" value="TRBD"/>
    <property type="match status" value="1"/>
</dbReference>
<evidence type="ECO:0000256" key="11">
    <source>
        <dbReference type="ARBA" id="ARBA00022884"/>
    </source>
</evidence>
<dbReference type="Pfam" id="PF17759">
    <property type="entry name" value="tRNA_synthFbeta"/>
    <property type="match status" value="1"/>
</dbReference>
<feature type="binding site" evidence="15">
    <location>
        <position position="502"/>
    </location>
    <ligand>
        <name>Mg(2+)</name>
        <dbReference type="ChEBI" id="CHEBI:18420"/>
        <note>shared with alpha subunit</note>
    </ligand>
</feature>
<dbReference type="EMBL" id="JALPRX010000015">
    <property type="protein sequence ID" value="MCK8783618.1"/>
    <property type="molecule type" value="Genomic_DNA"/>
</dbReference>
<dbReference type="CDD" id="cd02796">
    <property type="entry name" value="tRNA_bind_bactPheRS"/>
    <property type="match status" value="1"/>
</dbReference>
<dbReference type="Gene3D" id="2.40.50.140">
    <property type="entry name" value="Nucleic acid-binding proteins"/>
    <property type="match status" value="1"/>
</dbReference>
<keyword evidence="7 15" id="KW-0479">Metal-binding</keyword>
<dbReference type="InterPro" id="IPR012340">
    <property type="entry name" value="NA-bd_OB-fold"/>
</dbReference>
<evidence type="ECO:0000256" key="3">
    <source>
        <dbReference type="ARBA" id="ARBA00011209"/>
    </source>
</evidence>
<comment type="similarity">
    <text evidence="2 15">Belongs to the phenylalanyl-tRNA synthetase beta subunit family. Type 1 subfamily.</text>
</comment>
<dbReference type="Gene3D" id="3.50.40.10">
    <property type="entry name" value="Phenylalanyl-trna Synthetase, Chain B, domain 3"/>
    <property type="match status" value="1"/>
</dbReference>
<dbReference type="GO" id="GO:0000049">
    <property type="term" value="F:tRNA binding"/>
    <property type="evidence" value="ECO:0007669"/>
    <property type="project" value="UniProtKB-UniRule"/>
</dbReference>
<feature type="binding site" evidence="15">
    <location>
        <position position="499"/>
    </location>
    <ligand>
        <name>Mg(2+)</name>
        <dbReference type="ChEBI" id="CHEBI:18420"/>
        <note>shared with alpha subunit</note>
    </ligand>
</feature>
<reference evidence="20" key="1">
    <citation type="submission" date="2022-04" db="EMBL/GenBank/DDBJ databases">
        <title>Roseomonas acroporae sp. nov., isolated from coral Acropora digitifera.</title>
        <authorList>
            <person name="Sun H."/>
        </authorList>
    </citation>
    <scope>NUCLEOTIDE SEQUENCE</scope>
    <source>
        <strain evidence="20">NAR14</strain>
    </source>
</reference>
<feature type="domain" description="TRNA-binding" evidence="17">
    <location>
        <begin position="39"/>
        <end position="149"/>
    </location>
</feature>
<dbReference type="InterPro" id="IPR045864">
    <property type="entry name" value="aa-tRNA-synth_II/BPL/LPL"/>
</dbReference>
<keyword evidence="4 15" id="KW-0963">Cytoplasm</keyword>
<name>A0A9X1Y540_9PROT</name>
<keyword evidence="10 15" id="KW-0460">Magnesium</keyword>
<keyword evidence="6 15" id="KW-0436">Ligase</keyword>
<dbReference type="SMART" id="SM00873">
    <property type="entry name" value="B3_4"/>
    <property type="match status" value="1"/>
</dbReference>
<accession>A0A9X1Y540</accession>
<evidence type="ECO:0000256" key="13">
    <source>
        <dbReference type="ARBA" id="ARBA00023146"/>
    </source>
</evidence>
<evidence type="ECO:0000256" key="16">
    <source>
        <dbReference type="PROSITE-ProRule" id="PRU00209"/>
    </source>
</evidence>
<dbReference type="AlphaFoldDB" id="A0A9X1Y540"/>
<evidence type="ECO:0000259" key="19">
    <source>
        <dbReference type="PROSITE" id="PS51483"/>
    </source>
</evidence>
<evidence type="ECO:0000256" key="5">
    <source>
        <dbReference type="ARBA" id="ARBA00022555"/>
    </source>
</evidence>
<dbReference type="Gene3D" id="3.30.930.10">
    <property type="entry name" value="Bira Bifunctional Protein, Domain 2"/>
    <property type="match status" value="1"/>
</dbReference>
<keyword evidence="12 15" id="KW-0648">Protein biosynthesis</keyword>
<dbReference type="SUPFAM" id="SSF54991">
    <property type="entry name" value="Anticodon-binding domain of PheRS"/>
    <property type="match status" value="1"/>
</dbReference>
<evidence type="ECO:0000313" key="20">
    <source>
        <dbReference type="EMBL" id="MCK8783618.1"/>
    </source>
</evidence>
<dbReference type="InterPro" id="IPR033714">
    <property type="entry name" value="tRNA_bind_bactPheRS"/>
</dbReference>
<evidence type="ECO:0000256" key="2">
    <source>
        <dbReference type="ARBA" id="ARBA00008653"/>
    </source>
</evidence>
<organism evidence="20 21">
    <name type="scientific">Roseomonas acroporae</name>
    <dbReference type="NCBI Taxonomy" id="2937791"/>
    <lineage>
        <taxon>Bacteria</taxon>
        <taxon>Pseudomonadati</taxon>
        <taxon>Pseudomonadota</taxon>
        <taxon>Alphaproteobacteria</taxon>
        <taxon>Acetobacterales</taxon>
        <taxon>Roseomonadaceae</taxon>
        <taxon>Roseomonas</taxon>
    </lineage>
</organism>
<feature type="domain" description="FDX-ACB" evidence="18">
    <location>
        <begin position="741"/>
        <end position="834"/>
    </location>
</feature>
<comment type="subcellular location">
    <subcellularLocation>
        <location evidence="1 15">Cytoplasm</location>
    </subcellularLocation>
</comment>
<dbReference type="PROSITE" id="PS51483">
    <property type="entry name" value="B5"/>
    <property type="match status" value="1"/>
</dbReference>
<gene>
    <name evidence="15 20" type="primary">pheT</name>
    <name evidence="20" type="ORF">M0638_04385</name>
</gene>
<dbReference type="RefSeq" id="WP_248665744.1">
    <property type="nucleotide sequence ID" value="NZ_JALPRX010000015.1"/>
</dbReference>
<dbReference type="InterPro" id="IPR005121">
    <property type="entry name" value="Fdx_antiC-bd"/>
</dbReference>
<dbReference type="InterPro" id="IPR045060">
    <property type="entry name" value="Phe-tRNA-ligase_IIc_bsu"/>
</dbReference>
<dbReference type="Pfam" id="PF01588">
    <property type="entry name" value="tRNA_bind"/>
    <property type="match status" value="1"/>
</dbReference>
<keyword evidence="21" id="KW-1185">Reference proteome</keyword>
<evidence type="ECO:0000313" key="21">
    <source>
        <dbReference type="Proteomes" id="UP001139516"/>
    </source>
</evidence>
<protein>
    <recommendedName>
        <fullName evidence="15">Phenylalanine--tRNA ligase beta subunit</fullName>
        <ecNumber evidence="15">6.1.1.20</ecNumber>
    </recommendedName>
    <alternativeName>
        <fullName evidence="15">Phenylalanyl-tRNA synthetase beta subunit</fullName>
        <shortName evidence="15">PheRS</shortName>
    </alternativeName>
</protein>
<dbReference type="GO" id="GO:0006432">
    <property type="term" value="P:phenylalanyl-tRNA aminoacylation"/>
    <property type="evidence" value="ECO:0007669"/>
    <property type="project" value="UniProtKB-UniRule"/>
</dbReference>
<dbReference type="Proteomes" id="UP001139516">
    <property type="component" value="Unassembled WGS sequence"/>
</dbReference>
<comment type="subunit">
    <text evidence="3 15">Tetramer of two alpha and two beta subunits.</text>
</comment>
<dbReference type="FunFam" id="3.30.70.380:FF:000001">
    <property type="entry name" value="Phenylalanine--tRNA ligase beta subunit"/>
    <property type="match status" value="1"/>
</dbReference>
<dbReference type="NCBIfam" id="TIGR00472">
    <property type="entry name" value="pheT_bact"/>
    <property type="match status" value="1"/>
</dbReference>